<evidence type="ECO:0000313" key="1">
    <source>
        <dbReference type="EMBL" id="GAA5501367.1"/>
    </source>
</evidence>
<evidence type="ECO:0000313" key="2">
    <source>
        <dbReference type="Proteomes" id="UP001458946"/>
    </source>
</evidence>
<dbReference type="EMBL" id="BAABRN010000008">
    <property type="protein sequence ID" value="GAA5501367.1"/>
    <property type="molecule type" value="Genomic_DNA"/>
</dbReference>
<protein>
    <submittedName>
        <fullName evidence="1">Uncharacterized protein</fullName>
    </submittedName>
</protein>
<reference evidence="1 2" key="1">
    <citation type="submission" date="2024-02" db="EMBL/GenBank/DDBJ databases">
        <title>Deinococcus xinjiangensis NBRC 107630.</title>
        <authorList>
            <person name="Ichikawa N."/>
            <person name="Katano-Makiyama Y."/>
            <person name="Hidaka K."/>
        </authorList>
    </citation>
    <scope>NUCLEOTIDE SEQUENCE [LARGE SCALE GENOMIC DNA]</scope>
    <source>
        <strain evidence="1 2">NBRC 107630</strain>
    </source>
</reference>
<comment type="caution">
    <text evidence="1">The sequence shown here is derived from an EMBL/GenBank/DDBJ whole genome shotgun (WGS) entry which is preliminary data.</text>
</comment>
<name>A0ABP9VCE2_9DEIO</name>
<organism evidence="1 2">
    <name type="scientific">Deinococcus xinjiangensis</name>
    <dbReference type="NCBI Taxonomy" id="457454"/>
    <lineage>
        <taxon>Bacteria</taxon>
        <taxon>Thermotogati</taxon>
        <taxon>Deinococcota</taxon>
        <taxon>Deinococci</taxon>
        <taxon>Deinococcales</taxon>
        <taxon>Deinococcaceae</taxon>
        <taxon>Deinococcus</taxon>
    </lineage>
</organism>
<proteinExistence type="predicted"/>
<sequence>MNEVERFEKLSWSALLEGQNYVDLAPSVFRQLATKRIAAATGPILIPLSELASLRGDETQQFIGEQLGELARWEGLPHELVHREWRAFHLVEVLSEVEAAPHPMTTQSSTLCISCANSIPFGKLAKIRLAFLLNFLTFTPLAI</sequence>
<dbReference type="RefSeq" id="WP_353541340.1">
    <property type="nucleotide sequence ID" value="NZ_BAABRN010000008.1"/>
</dbReference>
<accession>A0ABP9VCE2</accession>
<dbReference type="Proteomes" id="UP001458946">
    <property type="component" value="Unassembled WGS sequence"/>
</dbReference>
<keyword evidence="2" id="KW-1185">Reference proteome</keyword>
<gene>
    <name evidence="1" type="ORF">Dxin01_01099</name>
</gene>